<sequence>MKKCLIIVLAVLMSLTACTNRTPIWILPPGVLYPDNEPAPEPCKHLELEATDWFDDGQHYPSAGKCKSCGESVTRTSIEIGTAEELATLGEDLSKFYDIGCYTISIIDDIDMSTEKEWPYINLDGSKVPYNKKDFVVNGNGHSIKNLSTGDTTTTQNSGFIANIWSAVTLEINNLTLIEATVTADSGSSNGVGGFIGYMQATESVKLNNCHVIDSTISGGHWTGGIYGYGAGYSGKDGPVFTNILIEGCSVEGTNISSINASTGGIMGHAGGDKDTAITVENTKVIDCEITSTGNKEGDIKAGNILGTNGIGDTVLKNVTFENNDVTSDDTVVTEAYGRLEFGTNNDGSLTIDDVKISG</sequence>
<dbReference type="PROSITE" id="PS51257">
    <property type="entry name" value="PROKAR_LIPOPROTEIN"/>
    <property type="match status" value="1"/>
</dbReference>
<dbReference type="SUPFAM" id="SSF51126">
    <property type="entry name" value="Pectin lyase-like"/>
    <property type="match status" value="1"/>
</dbReference>
<feature type="chain" id="PRO_5038505218" description="GLUG domain-containing protein" evidence="1">
    <location>
        <begin position="20"/>
        <end position="359"/>
    </location>
</feature>
<feature type="signal peptide" evidence="1">
    <location>
        <begin position="1"/>
        <end position="19"/>
    </location>
</feature>
<reference evidence="2" key="1">
    <citation type="submission" date="2020-10" db="EMBL/GenBank/DDBJ databases">
        <authorList>
            <person name="Gilroy R."/>
        </authorList>
    </citation>
    <scope>NUCLEOTIDE SEQUENCE</scope>
    <source>
        <strain evidence="2">14700</strain>
    </source>
</reference>
<evidence type="ECO:0000313" key="2">
    <source>
        <dbReference type="EMBL" id="MBO8469897.1"/>
    </source>
</evidence>
<accession>A0A9D9IC51</accession>
<dbReference type="InterPro" id="IPR011050">
    <property type="entry name" value="Pectin_lyase_fold/virulence"/>
</dbReference>
<dbReference type="AlphaFoldDB" id="A0A9D9IC51"/>
<comment type="caution">
    <text evidence="2">The sequence shown here is derived from an EMBL/GenBank/DDBJ whole genome shotgun (WGS) entry which is preliminary data.</text>
</comment>
<evidence type="ECO:0000256" key="1">
    <source>
        <dbReference type="SAM" id="SignalP"/>
    </source>
</evidence>
<keyword evidence="1" id="KW-0732">Signal</keyword>
<gene>
    <name evidence="2" type="ORF">IAA72_08955</name>
</gene>
<protein>
    <recommendedName>
        <fullName evidence="4">GLUG domain-containing protein</fullName>
    </recommendedName>
</protein>
<name>A0A9D9IC51_9SPIO</name>
<reference evidence="2" key="2">
    <citation type="journal article" date="2021" name="PeerJ">
        <title>Extensive microbial diversity within the chicken gut microbiome revealed by metagenomics and culture.</title>
        <authorList>
            <person name="Gilroy R."/>
            <person name="Ravi A."/>
            <person name="Getino M."/>
            <person name="Pursley I."/>
            <person name="Horton D.L."/>
            <person name="Alikhan N.F."/>
            <person name="Baker D."/>
            <person name="Gharbi K."/>
            <person name="Hall N."/>
            <person name="Watson M."/>
            <person name="Adriaenssens E.M."/>
            <person name="Foster-Nyarko E."/>
            <person name="Jarju S."/>
            <person name="Secka A."/>
            <person name="Antonio M."/>
            <person name="Oren A."/>
            <person name="Chaudhuri R.R."/>
            <person name="La Ragione R."/>
            <person name="Hildebrand F."/>
            <person name="Pallen M.J."/>
        </authorList>
    </citation>
    <scope>NUCLEOTIDE SEQUENCE</scope>
    <source>
        <strain evidence="2">14700</strain>
    </source>
</reference>
<dbReference type="Gene3D" id="2.160.20.110">
    <property type="match status" value="1"/>
</dbReference>
<dbReference type="EMBL" id="JADIMF010000148">
    <property type="protein sequence ID" value="MBO8469897.1"/>
    <property type="molecule type" value="Genomic_DNA"/>
</dbReference>
<dbReference type="Proteomes" id="UP000810292">
    <property type="component" value="Unassembled WGS sequence"/>
</dbReference>
<organism evidence="2 3">
    <name type="scientific">Candidatus Ornithospirochaeta stercoravium</name>
    <dbReference type="NCBI Taxonomy" id="2840897"/>
    <lineage>
        <taxon>Bacteria</taxon>
        <taxon>Pseudomonadati</taxon>
        <taxon>Spirochaetota</taxon>
        <taxon>Spirochaetia</taxon>
        <taxon>Spirochaetales</taxon>
        <taxon>Spirochaetaceae</taxon>
        <taxon>Spirochaetaceae incertae sedis</taxon>
        <taxon>Candidatus Ornithospirochaeta</taxon>
    </lineage>
</organism>
<proteinExistence type="predicted"/>
<evidence type="ECO:0008006" key="4">
    <source>
        <dbReference type="Google" id="ProtNLM"/>
    </source>
</evidence>
<evidence type="ECO:0000313" key="3">
    <source>
        <dbReference type="Proteomes" id="UP000810292"/>
    </source>
</evidence>